<sequence>MDPTLKKLVFDSDGDLTLILQIILCPTPSLPSTPSYGIVVSGKPGTMGTMTMDSSIMTASASLLINFTPRISNHRPVIFGDLSPLSDHVLRSLTYSTYSCALRKLPPHTDNNLLINSSRQNPMPKSRITTSQRVNVISSDAFSSPAYSTPSYGSKELPPQTGNRRSGLGCSHSPTSSLEFMKSALQTSGSDFGDPFDGYSSIPQFATPRLKDIQFSDICTAPISDTRSDSNSFLHGILKPITTSVMSFSSEFSPTTHSAATFPDTSLPNAFESPNMVLVFPDITADKA</sequence>
<dbReference type="AlphaFoldDB" id="A0A9P7YFW3"/>
<feature type="region of interest" description="Disordered" evidence="1">
    <location>
        <begin position="144"/>
        <end position="174"/>
    </location>
</feature>
<organism evidence="2 3">
    <name type="scientific">Amylocarpus encephaloides</name>
    <dbReference type="NCBI Taxonomy" id="45428"/>
    <lineage>
        <taxon>Eukaryota</taxon>
        <taxon>Fungi</taxon>
        <taxon>Dikarya</taxon>
        <taxon>Ascomycota</taxon>
        <taxon>Pezizomycotina</taxon>
        <taxon>Leotiomycetes</taxon>
        <taxon>Helotiales</taxon>
        <taxon>Helotiales incertae sedis</taxon>
        <taxon>Amylocarpus</taxon>
    </lineage>
</organism>
<proteinExistence type="predicted"/>
<gene>
    <name evidence="2" type="ORF">BJ875DRAFT_442732</name>
</gene>
<dbReference type="EMBL" id="MU251525">
    <property type="protein sequence ID" value="KAG9232881.1"/>
    <property type="molecule type" value="Genomic_DNA"/>
</dbReference>
<keyword evidence="3" id="KW-1185">Reference proteome</keyword>
<name>A0A9P7YFW3_9HELO</name>
<accession>A0A9P7YFW3</accession>
<evidence type="ECO:0000256" key="1">
    <source>
        <dbReference type="SAM" id="MobiDB-lite"/>
    </source>
</evidence>
<dbReference type="Proteomes" id="UP000824998">
    <property type="component" value="Unassembled WGS sequence"/>
</dbReference>
<evidence type="ECO:0000313" key="3">
    <source>
        <dbReference type="Proteomes" id="UP000824998"/>
    </source>
</evidence>
<reference evidence="2" key="1">
    <citation type="journal article" date="2021" name="IMA Fungus">
        <title>Genomic characterization of three marine fungi, including Emericellopsis atlantica sp. nov. with signatures of a generalist lifestyle and marine biomass degradation.</title>
        <authorList>
            <person name="Hagestad O.C."/>
            <person name="Hou L."/>
            <person name="Andersen J.H."/>
            <person name="Hansen E.H."/>
            <person name="Altermark B."/>
            <person name="Li C."/>
            <person name="Kuhnert E."/>
            <person name="Cox R.J."/>
            <person name="Crous P.W."/>
            <person name="Spatafora J.W."/>
            <person name="Lail K."/>
            <person name="Amirebrahimi M."/>
            <person name="Lipzen A."/>
            <person name="Pangilinan J."/>
            <person name="Andreopoulos W."/>
            <person name="Hayes R.D."/>
            <person name="Ng V."/>
            <person name="Grigoriev I.V."/>
            <person name="Jackson S.A."/>
            <person name="Sutton T.D.S."/>
            <person name="Dobson A.D.W."/>
            <person name="Rama T."/>
        </authorList>
    </citation>
    <scope>NUCLEOTIDE SEQUENCE</scope>
    <source>
        <strain evidence="2">TRa018bII</strain>
    </source>
</reference>
<protein>
    <submittedName>
        <fullName evidence="2">Uncharacterized protein</fullName>
    </submittedName>
</protein>
<evidence type="ECO:0000313" key="2">
    <source>
        <dbReference type="EMBL" id="KAG9232881.1"/>
    </source>
</evidence>
<comment type="caution">
    <text evidence="2">The sequence shown here is derived from an EMBL/GenBank/DDBJ whole genome shotgun (WGS) entry which is preliminary data.</text>
</comment>